<evidence type="ECO:0000313" key="4">
    <source>
        <dbReference type="Proteomes" id="UP001151760"/>
    </source>
</evidence>
<dbReference type="PANTHER" id="PTHR31286:SF99">
    <property type="entry name" value="DUF4283 DOMAIN-CONTAINING PROTEIN"/>
    <property type="match status" value="1"/>
</dbReference>
<comment type="caution">
    <text evidence="3">The sequence shown here is derived from an EMBL/GenBank/DDBJ whole genome shotgun (WGS) entry which is preliminary data.</text>
</comment>
<dbReference type="PANTHER" id="PTHR31286">
    <property type="entry name" value="GLYCINE-RICH CELL WALL STRUCTURAL PROTEIN 1.8-LIKE"/>
    <property type="match status" value="1"/>
</dbReference>
<dbReference type="InterPro" id="IPR040256">
    <property type="entry name" value="At4g02000-like"/>
</dbReference>
<proteinExistence type="predicted"/>
<dbReference type="InterPro" id="IPR025558">
    <property type="entry name" value="DUF4283"/>
</dbReference>
<keyword evidence="4" id="KW-1185">Reference proteome</keyword>
<sequence>MHVRGTSKMFNEAVNNGNKLMVDGDEGSILEDTADLSTVINAPNVSIPIPETNKEPMDVIFDEELIKDGSSKWKLTLCGYFVGHKISINDLRYNIRRMWSRHGFKEVTENDYGMFFFRFHNERGLNYVVENGPWMVNNKPLVVQRWDINMSIDKTEPHKLPLKVKYDWTPPLCSDCGMFRHCKEKRPKTPKDSIACDTDNDGTTNAKESTDDGFTKVKNKRFEKHNVVKKQNYKPDTQSKKNVLNGGGANNQKYKPKVATNDKSNVMEKDVGSNKFPVLDEYGEGELRKMEGMINRDQFDVFISMRKLPTSEEMSGWLHDMICYFKKRWESLIDKNVNVQPQYEGNKNSSEEMDDFYNVYDGIANDMNIGDIRGMDRNVLQNIRGMCSSSKQDEMINVIGQEKLNVIIVGWNRSCLNMINVNVFKQVILCMLESSENQFISFMSFVYAANSGAEIRELWEDLNRHKVAINYQYTFQNFST</sequence>
<reference evidence="3" key="1">
    <citation type="journal article" date="2022" name="Int. J. Mol. Sci.">
        <title>Draft Genome of Tanacetum Coccineum: Genomic Comparison of Closely Related Tanacetum-Family Plants.</title>
        <authorList>
            <person name="Yamashiro T."/>
            <person name="Shiraishi A."/>
            <person name="Nakayama K."/>
            <person name="Satake H."/>
        </authorList>
    </citation>
    <scope>NUCLEOTIDE SEQUENCE</scope>
</reference>
<gene>
    <name evidence="3" type="ORF">Tco_0819502</name>
</gene>
<feature type="domain" description="DUF4283" evidence="2">
    <location>
        <begin position="71"/>
        <end position="149"/>
    </location>
</feature>
<dbReference type="Pfam" id="PF14111">
    <property type="entry name" value="DUF4283"/>
    <property type="match status" value="1"/>
</dbReference>
<evidence type="ECO:0000313" key="3">
    <source>
        <dbReference type="EMBL" id="GJS98332.1"/>
    </source>
</evidence>
<feature type="region of interest" description="Disordered" evidence="1">
    <location>
        <begin position="237"/>
        <end position="256"/>
    </location>
</feature>
<evidence type="ECO:0000256" key="1">
    <source>
        <dbReference type="SAM" id="MobiDB-lite"/>
    </source>
</evidence>
<name>A0ABQ5AAQ8_9ASTR</name>
<dbReference type="Proteomes" id="UP001151760">
    <property type="component" value="Unassembled WGS sequence"/>
</dbReference>
<protein>
    <submittedName>
        <fullName evidence="3">Zinc knuckle CX2CX4HX4C containing protein</fullName>
    </submittedName>
</protein>
<organism evidence="3 4">
    <name type="scientific">Tanacetum coccineum</name>
    <dbReference type="NCBI Taxonomy" id="301880"/>
    <lineage>
        <taxon>Eukaryota</taxon>
        <taxon>Viridiplantae</taxon>
        <taxon>Streptophyta</taxon>
        <taxon>Embryophyta</taxon>
        <taxon>Tracheophyta</taxon>
        <taxon>Spermatophyta</taxon>
        <taxon>Magnoliopsida</taxon>
        <taxon>eudicotyledons</taxon>
        <taxon>Gunneridae</taxon>
        <taxon>Pentapetalae</taxon>
        <taxon>asterids</taxon>
        <taxon>campanulids</taxon>
        <taxon>Asterales</taxon>
        <taxon>Asteraceae</taxon>
        <taxon>Asteroideae</taxon>
        <taxon>Anthemideae</taxon>
        <taxon>Anthemidinae</taxon>
        <taxon>Tanacetum</taxon>
    </lineage>
</organism>
<dbReference type="EMBL" id="BQNB010012036">
    <property type="protein sequence ID" value="GJS98332.1"/>
    <property type="molecule type" value="Genomic_DNA"/>
</dbReference>
<evidence type="ECO:0000259" key="2">
    <source>
        <dbReference type="Pfam" id="PF14111"/>
    </source>
</evidence>
<accession>A0ABQ5AAQ8</accession>
<reference evidence="3" key="2">
    <citation type="submission" date="2022-01" db="EMBL/GenBank/DDBJ databases">
        <authorList>
            <person name="Yamashiro T."/>
            <person name="Shiraishi A."/>
            <person name="Satake H."/>
            <person name="Nakayama K."/>
        </authorList>
    </citation>
    <scope>NUCLEOTIDE SEQUENCE</scope>
</reference>